<name>A0A8J4U3T9_CLAMG</name>
<dbReference type="FunFam" id="3.40.30.10:FF:000036">
    <property type="entry name" value="anterior gradient protein 2 homolog"/>
    <property type="match status" value="1"/>
</dbReference>
<dbReference type="Proteomes" id="UP000727407">
    <property type="component" value="Unassembled WGS sequence"/>
</dbReference>
<evidence type="ECO:0000256" key="1">
    <source>
        <dbReference type="ARBA" id="ARBA00022729"/>
    </source>
</evidence>
<dbReference type="SUPFAM" id="SSF52833">
    <property type="entry name" value="Thioredoxin-like"/>
    <property type="match status" value="1"/>
</dbReference>
<dbReference type="OrthoDB" id="262308at2759"/>
<evidence type="ECO:0000313" key="5">
    <source>
        <dbReference type="Proteomes" id="UP000727407"/>
    </source>
</evidence>
<keyword evidence="1 3" id="KW-0732">Signal</keyword>
<reference evidence="4" key="1">
    <citation type="submission" date="2020-07" db="EMBL/GenBank/DDBJ databases">
        <title>Clarias magur genome sequencing, assembly and annotation.</title>
        <authorList>
            <person name="Kushwaha B."/>
            <person name="Kumar R."/>
            <person name="Das P."/>
            <person name="Joshi C.G."/>
            <person name="Kumar D."/>
            <person name="Nagpure N.S."/>
            <person name="Pandey M."/>
            <person name="Agarwal S."/>
            <person name="Srivastava S."/>
            <person name="Singh M."/>
            <person name="Sahoo L."/>
            <person name="Jayasankar P."/>
            <person name="Meher P.K."/>
            <person name="Koringa P.G."/>
            <person name="Iquebal M.A."/>
            <person name="Das S.P."/>
            <person name="Bit A."/>
            <person name="Patnaik S."/>
            <person name="Patel N."/>
            <person name="Shah T.M."/>
            <person name="Hinsu A."/>
            <person name="Jena J.K."/>
        </authorList>
    </citation>
    <scope>NUCLEOTIDE SEQUENCE</scope>
    <source>
        <strain evidence="4">CIFAMagur01</strain>
        <tissue evidence="4">Testis</tissue>
    </source>
</reference>
<dbReference type="Gene3D" id="3.40.30.10">
    <property type="entry name" value="Glutaredoxin"/>
    <property type="match status" value="1"/>
</dbReference>
<dbReference type="AlphaFoldDB" id="A0A8J4U3T9"/>
<evidence type="ECO:0000313" key="4">
    <source>
        <dbReference type="EMBL" id="KAF5898071.1"/>
    </source>
</evidence>
<dbReference type="InterPro" id="IPR036249">
    <property type="entry name" value="Thioredoxin-like_sf"/>
</dbReference>
<comment type="similarity">
    <text evidence="2">Belongs to the AGR family.</text>
</comment>
<protein>
    <submittedName>
        <fullName evidence="4">Anterior gradient protein 3-like</fullName>
    </submittedName>
</protein>
<keyword evidence="5" id="KW-1185">Reference proteome</keyword>
<evidence type="ECO:0000256" key="2">
    <source>
        <dbReference type="ARBA" id="ARBA00038124"/>
    </source>
</evidence>
<accession>A0A8J4U3T9</accession>
<dbReference type="EMBL" id="QNUK01000211">
    <property type="protein sequence ID" value="KAF5898071.1"/>
    <property type="molecule type" value="Genomic_DNA"/>
</dbReference>
<evidence type="ECO:0000256" key="3">
    <source>
        <dbReference type="SAM" id="SignalP"/>
    </source>
</evidence>
<dbReference type="PANTHER" id="PTHR15337:SF5">
    <property type="entry name" value="ANTERIOR GRADIENT PROTEIN 3"/>
    <property type="match status" value="1"/>
</dbReference>
<dbReference type="PANTHER" id="PTHR15337">
    <property type="entry name" value="ANTERIOR GRADIENT PROTEIN-RELATED"/>
    <property type="match status" value="1"/>
</dbReference>
<feature type="signal peptide" evidence="3">
    <location>
        <begin position="1"/>
        <end position="20"/>
    </location>
</feature>
<feature type="chain" id="PRO_5035265644" evidence="3">
    <location>
        <begin position="21"/>
        <end position="181"/>
    </location>
</feature>
<dbReference type="Pfam" id="PF13899">
    <property type="entry name" value="Thioredoxin_7"/>
    <property type="match status" value="1"/>
</dbReference>
<organism evidence="4 5">
    <name type="scientific">Clarias magur</name>
    <name type="common">Asian catfish</name>
    <name type="synonym">Macropteronotus magur</name>
    <dbReference type="NCBI Taxonomy" id="1594786"/>
    <lineage>
        <taxon>Eukaryota</taxon>
        <taxon>Metazoa</taxon>
        <taxon>Chordata</taxon>
        <taxon>Craniata</taxon>
        <taxon>Vertebrata</taxon>
        <taxon>Euteleostomi</taxon>
        <taxon>Actinopterygii</taxon>
        <taxon>Neopterygii</taxon>
        <taxon>Teleostei</taxon>
        <taxon>Ostariophysi</taxon>
        <taxon>Siluriformes</taxon>
        <taxon>Clariidae</taxon>
        <taxon>Clarias</taxon>
    </lineage>
</organism>
<proteinExistence type="inferred from homology"/>
<comment type="caution">
    <text evidence="4">The sequence shown here is derived from an EMBL/GenBank/DDBJ whole genome shotgun (WGS) entry which is preliminary data.</text>
</comment>
<dbReference type="InterPro" id="IPR051099">
    <property type="entry name" value="AGR/TXD"/>
</dbReference>
<feature type="non-terminal residue" evidence="4">
    <location>
        <position position="1"/>
    </location>
</feature>
<dbReference type="GO" id="GO:0005783">
    <property type="term" value="C:endoplasmic reticulum"/>
    <property type="evidence" value="ECO:0007669"/>
    <property type="project" value="TreeGrafter"/>
</dbReference>
<sequence>MAHWYLCVFLLLLSCDVAFMKKKKAVQTFSRGWGDDISWVQTYEEGLTKMKKSNKPLMVIHHLDECPYSQALKKAFVENESIQKMAKEDFIMLNIVHETPDANLAPDGYYVPRILFVDPAMVVRTDITGKYKNRMYAYQPNDMEFSFSLSRLPITSAPERLPHTAVRVLEIQGQMGPLKLE</sequence>
<gene>
    <name evidence="4" type="primary">agr1</name>
    <name evidence="4" type="ORF">DAT39_012214</name>
</gene>